<reference evidence="1" key="1">
    <citation type="submission" date="2014-09" db="EMBL/GenBank/DDBJ databases">
        <authorList>
            <person name="Magalhaes I.L.F."/>
            <person name="Oliveira U."/>
            <person name="Santos F.R."/>
            <person name="Vidigal T.H.D.A."/>
            <person name="Brescovit A.D."/>
            <person name="Santos A.J."/>
        </authorList>
    </citation>
    <scope>NUCLEOTIDE SEQUENCE</scope>
    <source>
        <tissue evidence="1">Shoot tissue taken approximately 20 cm above the soil surface</tissue>
    </source>
</reference>
<dbReference type="AlphaFoldDB" id="A0A0A9FHQ0"/>
<reference evidence="1" key="2">
    <citation type="journal article" date="2015" name="Data Brief">
        <title>Shoot transcriptome of the giant reed, Arundo donax.</title>
        <authorList>
            <person name="Barrero R.A."/>
            <person name="Guerrero F.D."/>
            <person name="Moolhuijzen P."/>
            <person name="Goolsby J.A."/>
            <person name="Tidwell J."/>
            <person name="Bellgard S.E."/>
            <person name="Bellgard M.I."/>
        </authorList>
    </citation>
    <scope>NUCLEOTIDE SEQUENCE</scope>
    <source>
        <tissue evidence="1">Shoot tissue taken approximately 20 cm above the soil surface</tissue>
    </source>
</reference>
<organism evidence="1">
    <name type="scientific">Arundo donax</name>
    <name type="common">Giant reed</name>
    <name type="synonym">Donax arundinaceus</name>
    <dbReference type="NCBI Taxonomy" id="35708"/>
    <lineage>
        <taxon>Eukaryota</taxon>
        <taxon>Viridiplantae</taxon>
        <taxon>Streptophyta</taxon>
        <taxon>Embryophyta</taxon>
        <taxon>Tracheophyta</taxon>
        <taxon>Spermatophyta</taxon>
        <taxon>Magnoliopsida</taxon>
        <taxon>Liliopsida</taxon>
        <taxon>Poales</taxon>
        <taxon>Poaceae</taxon>
        <taxon>PACMAD clade</taxon>
        <taxon>Arundinoideae</taxon>
        <taxon>Arundineae</taxon>
        <taxon>Arundo</taxon>
    </lineage>
</organism>
<protein>
    <submittedName>
        <fullName evidence="1">Uncharacterized protein</fullName>
    </submittedName>
</protein>
<accession>A0A0A9FHQ0</accession>
<dbReference type="EMBL" id="GBRH01187132">
    <property type="protein sequence ID" value="JAE10764.1"/>
    <property type="molecule type" value="Transcribed_RNA"/>
</dbReference>
<evidence type="ECO:0000313" key="1">
    <source>
        <dbReference type="EMBL" id="JAE10764.1"/>
    </source>
</evidence>
<sequence>MHVCYSDFVLFIHIPRTYQGLGQKSPTEDKMAAFLRSVVVHVDRFLLEEAAEHWPHLRLSIRLLRLWLHLLRRWLHDGPLWCQLLCLRLASHRGDLGLRFLLRGCPSGRRFRKLCAKLLPGEIRAEPFGSAQEVLQRGLGLVRHSCSCLF</sequence>
<name>A0A0A9FHQ0_ARUDO</name>
<proteinExistence type="predicted"/>